<dbReference type="InterPro" id="IPR036412">
    <property type="entry name" value="HAD-like_sf"/>
</dbReference>
<proteinExistence type="predicted"/>
<dbReference type="Proteomes" id="UP000679126">
    <property type="component" value="Unassembled WGS sequence"/>
</dbReference>
<dbReference type="InterPro" id="IPR051828">
    <property type="entry name" value="HAD-like_hydrolase_domain"/>
</dbReference>
<reference evidence="2" key="1">
    <citation type="submission" date="2021-03" db="EMBL/GenBank/DDBJ databases">
        <title>Assistant Professor.</title>
        <authorList>
            <person name="Huq M.A."/>
        </authorList>
    </citation>
    <scope>NUCLEOTIDE SEQUENCE [LARGE SCALE GENOMIC DNA]</scope>
    <source>
        <strain evidence="2">MAH-28</strain>
    </source>
</reference>
<evidence type="ECO:0000313" key="1">
    <source>
        <dbReference type="EMBL" id="MBO9153258.1"/>
    </source>
</evidence>
<dbReference type="GO" id="GO:0016787">
    <property type="term" value="F:hydrolase activity"/>
    <property type="evidence" value="ECO:0007669"/>
    <property type="project" value="UniProtKB-KW"/>
</dbReference>
<comment type="caution">
    <text evidence="1">The sequence shown here is derived from an EMBL/GenBank/DDBJ whole genome shotgun (WGS) entry which is preliminary data.</text>
</comment>
<sequence length="215" mass="24528">MKKEPIRYILFDAANTLIHKPLIWDRMEAVFRRHGLQVDGRALRIHHKLISELIEFPDKTSAEFYHQFNSELLFSLGILPGDALLKDIFDSCTYLPWEKFDDTAILSRTGLPMGVLSNFNNGLGGVMNNLFGHLFTDIIVSEERQLRKPDAAFYELAQEAIGLPADQILYIGDSLKLDILPGIRMGWNVLLIDRLEIFTASPLSIPSLERIKNYL</sequence>
<dbReference type="RefSeq" id="WP_209146227.1">
    <property type="nucleotide sequence ID" value="NZ_JAGHKP010000002.1"/>
</dbReference>
<dbReference type="InterPro" id="IPR006439">
    <property type="entry name" value="HAD-SF_hydro_IA"/>
</dbReference>
<accession>A0ABS3YF15</accession>
<dbReference type="Pfam" id="PF13242">
    <property type="entry name" value="Hydrolase_like"/>
    <property type="match status" value="1"/>
</dbReference>
<evidence type="ECO:0000313" key="2">
    <source>
        <dbReference type="Proteomes" id="UP000679126"/>
    </source>
</evidence>
<gene>
    <name evidence="1" type="ORF">J7I43_13605</name>
</gene>
<dbReference type="Gene3D" id="1.10.150.660">
    <property type="match status" value="1"/>
</dbReference>
<dbReference type="PANTHER" id="PTHR46191">
    <property type="match status" value="1"/>
</dbReference>
<dbReference type="SFLD" id="SFLDS00003">
    <property type="entry name" value="Haloacid_Dehalogenase"/>
    <property type="match status" value="1"/>
</dbReference>
<organism evidence="1 2">
    <name type="scientific">Chitinophaga chungangae</name>
    <dbReference type="NCBI Taxonomy" id="2821488"/>
    <lineage>
        <taxon>Bacteria</taxon>
        <taxon>Pseudomonadati</taxon>
        <taxon>Bacteroidota</taxon>
        <taxon>Chitinophagia</taxon>
        <taxon>Chitinophagales</taxon>
        <taxon>Chitinophagaceae</taxon>
        <taxon>Chitinophaga</taxon>
    </lineage>
</organism>
<protein>
    <submittedName>
        <fullName evidence="1">HAD family hydrolase</fullName>
    </submittedName>
</protein>
<dbReference type="PANTHER" id="PTHR46191:SF2">
    <property type="entry name" value="HALOACID DEHALOGENASE-LIKE HYDROLASE DOMAIN-CONTAINING PROTEIN 3"/>
    <property type="match status" value="1"/>
</dbReference>
<keyword evidence="1" id="KW-0378">Hydrolase</keyword>
<name>A0ABS3YF15_9BACT</name>
<dbReference type="EMBL" id="JAGHKP010000002">
    <property type="protein sequence ID" value="MBO9153258.1"/>
    <property type="molecule type" value="Genomic_DNA"/>
</dbReference>
<keyword evidence="2" id="KW-1185">Reference proteome</keyword>
<dbReference type="Gene3D" id="3.40.50.1000">
    <property type="entry name" value="HAD superfamily/HAD-like"/>
    <property type="match status" value="1"/>
</dbReference>
<dbReference type="InterPro" id="IPR023214">
    <property type="entry name" value="HAD_sf"/>
</dbReference>
<dbReference type="NCBIfam" id="TIGR01549">
    <property type="entry name" value="HAD-SF-IA-v1"/>
    <property type="match status" value="1"/>
</dbReference>
<dbReference type="SUPFAM" id="SSF56784">
    <property type="entry name" value="HAD-like"/>
    <property type="match status" value="1"/>
</dbReference>
<dbReference type="SFLD" id="SFLDG01129">
    <property type="entry name" value="C1.5:_HAD__Beta-PGM__Phosphata"/>
    <property type="match status" value="1"/>
</dbReference>
<dbReference type="PRINTS" id="PR00413">
    <property type="entry name" value="HADHALOGNASE"/>
</dbReference>